<name>A0A426XD25_ENSVE</name>
<protein>
    <submittedName>
        <fullName evidence="2">Uncharacterized protein</fullName>
    </submittedName>
</protein>
<feature type="transmembrane region" description="Helical" evidence="1">
    <location>
        <begin position="6"/>
        <end position="23"/>
    </location>
</feature>
<keyword evidence="1" id="KW-1133">Transmembrane helix</keyword>
<gene>
    <name evidence="2" type="ORF">B296_00036378</name>
</gene>
<proteinExistence type="predicted"/>
<evidence type="ECO:0000313" key="2">
    <source>
        <dbReference type="EMBL" id="RRT37352.1"/>
    </source>
</evidence>
<dbReference type="Proteomes" id="UP000287651">
    <property type="component" value="Unassembled WGS sequence"/>
</dbReference>
<organism evidence="2 3">
    <name type="scientific">Ensete ventricosum</name>
    <name type="common">Abyssinian banana</name>
    <name type="synonym">Musa ensete</name>
    <dbReference type="NCBI Taxonomy" id="4639"/>
    <lineage>
        <taxon>Eukaryota</taxon>
        <taxon>Viridiplantae</taxon>
        <taxon>Streptophyta</taxon>
        <taxon>Embryophyta</taxon>
        <taxon>Tracheophyta</taxon>
        <taxon>Spermatophyta</taxon>
        <taxon>Magnoliopsida</taxon>
        <taxon>Liliopsida</taxon>
        <taxon>Zingiberales</taxon>
        <taxon>Musaceae</taxon>
        <taxon>Ensete</taxon>
    </lineage>
</organism>
<comment type="caution">
    <text evidence="2">The sequence shown here is derived from an EMBL/GenBank/DDBJ whole genome shotgun (WGS) entry which is preliminary data.</text>
</comment>
<keyword evidence="1" id="KW-0812">Transmembrane</keyword>
<dbReference type="AlphaFoldDB" id="A0A426XD25"/>
<reference evidence="2 3" key="1">
    <citation type="journal article" date="2014" name="Agronomy (Basel)">
        <title>A Draft Genome Sequence for Ensete ventricosum, the Drought-Tolerant Tree Against Hunger.</title>
        <authorList>
            <person name="Harrison J."/>
            <person name="Moore K.A."/>
            <person name="Paszkiewicz K."/>
            <person name="Jones T."/>
            <person name="Grant M."/>
            <person name="Ambacheew D."/>
            <person name="Muzemil S."/>
            <person name="Studholme D.J."/>
        </authorList>
    </citation>
    <scope>NUCLEOTIDE SEQUENCE [LARGE SCALE GENOMIC DNA]</scope>
</reference>
<evidence type="ECO:0000313" key="3">
    <source>
        <dbReference type="Proteomes" id="UP000287651"/>
    </source>
</evidence>
<evidence type="ECO:0000256" key="1">
    <source>
        <dbReference type="SAM" id="Phobius"/>
    </source>
</evidence>
<sequence length="130" mass="14841">MVRLPYVTALTTLFSYGLLFAFGQMRDLFRKLIDWSKSKGKDLKVRSLIHDPLVSHPIAAVLPFLPFDLTLAVWVVIGNPVFVGKLLVFEQFVDNILIWQDCFSRPIASAPDAWIDVVERKSNDHNKTLQ</sequence>
<dbReference type="EMBL" id="AMZH03022406">
    <property type="protein sequence ID" value="RRT37352.1"/>
    <property type="molecule type" value="Genomic_DNA"/>
</dbReference>
<accession>A0A426XD25</accession>
<keyword evidence="1" id="KW-0472">Membrane</keyword>